<dbReference type="EC" id="3.5.4.16" evidence="3"/>
<reference evidence="6" key="1">
    <citation type="submission" date="2020-04" db="EMBL/GenBank/DDBJ databases">
        <authorList>
            <person name="Chiriac C."/>
            <person name="Salcher M."/>
            <person name="Ghai R."/>
            <person name="Kavagutti S V."/>
        </authorList>
    </citation>
    <scope>NUCLEOTIDE SEQUENCE</scope>
</reference>
<evidence type="ECO:0000256" key="2">
    <source>
        <dbReference type="ARBA" id="ARBA00005080"/>
    </source>
</evidence>
<dbReference type="UniPathway" id="UPA00848">
    <property type="reaction ID" value="UER00151"/>
</dbReference>
<name>A0A6J5NTL1_9CAUD</name>
<evidence type="ECO:0000259" key="5">
    <source>
        <dbReference type="Pfam" id="PF01227"/>
    </source>
</evidence>
<dbReference type="InterPro" id="IPR020602">
    <property type="entry name" value="GTP_CycHdrlase_I_dom"/>
</dbReference>
<proteinExistence type="predicted"/>
<keyword evidence="4 6" id="KW-0378">Hydrolase</keyword>
<dbReference type="SUPFAM" id="SSF55620">
    <property type="entry name" value="Tetrahydrobiopterin biosynthesis enzymes-like"/>
    <property type="match status" value="1"/>
</dbReference>
<dbReference type="EMBL" id="LR796697">
    <property type="protein sequence ID" value="CAB4160488.1"/>
    <property type="molecule type" value="Genomic_DNA"/>
</dbReference>
<dbReference type="GO" id="GO:0003934">
    <property type="term" value="F:GTP cyclohydrolase I activity"/>
    <property type="evidence" value="ECO:0007669"/>
    <property type="project" value="UniProtKB-EC"/>
</dbReference>
<dbReference type="PANTHER" id="PTHR11109">
    <property type="entry name" value="GTP CYCLOHYDROLASE I"/>
    <property type="match status" value="1"/>
</dbReference>
<accession>A0A6J5NTL1</accession>
<dbReference type="InterPro" id="IPR043134">
    <property type="entry name" value="GTP-CH-I_N"/>
</dbReference>
<dbReference type="Gene3D" id="3.30.1130.10">
    <property type="match status" value="1"/>
</dbReference>
<comment type="catalytic activity">
    <reaction evidence="1">
        <text>GTP + H2O = 7,8-dihydroneopterin 3'-triphosphate + formate + H(+)</text>
        <dbReference type="Rhea" id="RHEA:17473"/>
        <dbReference type="ChEBI" id="CHEBI:15377"/>
        <dbReference type="ChEBI" id="CHEBI:15378"/>
        <dbReference type="ChEBI" id="CHEBI:15740"/>
        <dbReference type="ChEBI" id="CHEBI:37565"/>
        <dbReference type="ChEBI" id="CHEBI:58462"/>
        <dbReference type="EC" id="3.5.4.16"/>
    </reaction>
</comment>
<dbReference type="GO" id="GO:0005525">
    <property type="term" value="F:GTP binding"/>
    <property type="evidence" value="ECO:0007669"/>
    <property type="project" value="TreeGrafter"/>
</dbReference>
<evidence type="ECO:0000313" key="6">
    <source>
        <dbReference type="EMBL" id="CAB4160488.1"/>
    </source>
</evidence>
<dbReference type="FunFam" id="3.30.1130.10:FF:000001">
    <property type="entry name" value="GTP cyclohydrolase 1"/>
    <property type="match status" value="1"/>
</dbReference>
<evidence type="ECO:0000256" key="3">
    <source>
        <dbReference type="ARBA" id="ARBA00012715"/>
    </source>
</evidence>
<comment type="pathway">
    <text evidence="2">Cofactor biosynthesis; 7,8-dihydroneopterin triphosphate biosynthesis; 7,8-dihydroneopterin triphosphate from GTP: step 1/1.</text>
</comment>
<dbReference type="InterPro" id="IPR001474">
    <property type="entry name" value="GTP_CycHdrlase_I"/>
</dbReference>
<dbReference type="GO" id="GO:0008270">
    <property type="term" value="F:zinc ion binding"/>
    <property type="evidence" value="ECO:0007669"/>
    <property type="project" value="TreeGrafter"/>
</dbReference>
<protein>
    <recommendedName>
        <fullName evidence="3">GTP cyclohydrolase I</fullName>
        <ecNumber evidence="3">3.5.4.16</ecNumber>
    </recommendedName>
</protein>
<evidence type="ECO:0000256" key="4">
    <source>
        <dbReference type="ARBA" id="ARBA00022801"/>
    </source>
</evidence>
<dbReference type="GO" id="GO:0006729">
    <property type="term" value="P:tetrahydrobiopterin biosynthetic process"/>
    <property type="evidence" value="ECO:0007669"/>
    <property type="project" value="TreeGrafter"/>
</dbReference>
<dbReference type="Pfam" id="PF01227">
    <property type="entry name" value="GTP_cyclohydroI"/>
    <property type="match status" value="1"/>
</dbReference>
<gene>
    <name evidence="6" type="ORF">UFOVP723_227</name>
</gene>
<dbReference type="PANTHER" id="PTHR11109:SF7">
    <property type="entry name" value="GTP CYCLOHYDROLASE 1"/>
    <property type="match status" value="1"/>
</dbReference>
<dbReference type="InterPro" id="IPR043133">
    <property type="entry name" value="GTP-CH-I_C/QueF"/>
</dbReference>
<organism evidence="6">
    <name type="scientific">uncultured Caudovirales phage</name>
    <dbReference type="NCBI Taxonomy" id="2100421"/>
    <lineage>
        <taxon>Viruses</taxon>
        <taxon>Duplodnaviria</taxon>
        <taxon>Heunggongvirae</taxon>
        <taxon>Uroviricota</taxon>
        <taxon>Caudoviricetes</taxon>
        <taxon>Peduoviridae</taxon>
        <taxon>Maltschvirus</taxon>
        <taxon>Maltschvirus maltsch</taxon>
    </lineage>
</organism>
<dbReference type="GO" id="GO:0046654">
    <property type="term" value="P:tetrahydrofolate biosynthetic process"/>
    <property type="evidence" value="ECO:0007669"/>
    <property type="project" value="InterPro"/>
</dbReference>
<dbReference type="Gene3D" id="1.10.286.10">
    <property type="match status" value="1"/>
</dbReference>
<feature type="domain" description="GTP cyclohydrolase I" evidence="5">
    <location>
        <begin position="56"/>
        <end position="229"/>
    </location>
</feature>
<evidence type="ECO:0000256" key="1">
    <source>
        <dbReference type="ARBA" id="ARBA00001052"/>
    </source>
</evidence>
<sequence>MTDKQKKNLELVESGFANGISTQLATKQIMFGPDAQLTDKEKQEIIDDAAHHYGNFLTALGVVWELDPNSSDTPRRVAKAYVNDLWAGRYNPMSGITAFPSDGYDGIVFEGGIPLTSMCSHHHQTIMGLVHVAYIPGDNSNVIGLSKLNRVVEHFGRRGAIQEQLTVAIHHAIDELIENNKGVAVMIEATHNCVQCRGVKHGGASMKTAKLAGAFLEDGNARSEFYQFVKGYN</sequence>